<dbReference type="EMBL" id="JACXVP010000007">
    <property type="protein sequence ID" value="KAG5595898.1"/>
    <property type="molecule type" value="Genomic_DNA"/>
</dbReference>
<gene>
    <name evidence="1" type="ORF">H5410_037130</name>
</gene>
<protein>
    <submittedName>
        <fullName evidence="1">Uncharacterized protein</fullName>
    </submittedName>
</protein>
<dbReference type="AlphaFoldDB" id="A0A9J5Y756"/>
<sequence length="125" mass="14406">MAMSMSAVIETVLSSMLLWNIQLVSPLLSVSSAASLSLWEWLHAGQDEKSEVEVVRSCEEESYFDNIFFEPRVYWKQSLYPIKVELPTIGLKYAISVYKESTGPKRRRKVLLPNDIRNLASLWQH</sequence>
<proteinExistence type="predicted"/>
<reference evidence="1 2" key="1">
    <citation type="submission" date="2020-09" db="EMBL/GenBank/DDBJ databases">
        <title>De no assembly of potato wild relative species, Solanum commersonii.</title>
        <authorList>
            <person name="Cho K."/>
        </authorList>
    </citation>
    <scope>NUCLEOTIDE SEQUENCE [LARGE SCALE GENOMIC DNA]</scope>
    <source>
        <strain evidence="1">LZ3.2</strain>
        <tissue evidence="1">Leaf</tissue>
    </source>
</reference>
<organism evidence="1 2">
    <name type="scientific">Solanum commersonii</name>
    <name type="common">Commerson's wild potato</name>
    <name type="synonym">Commerson's nightshade</name>
    <dbReference type="NCBI Taxonomy" id="4109"/>
    <lineage>
        <taxon>Eukaryota</taxon>
        <taxon>Viridiplantae</taxon>
        <taxon>Streptophyta</taxon>
        <taxon>Embryophyta</taxon>
        <taxon>Tracheophyta</taxon>
        <taxon>Spermatophyta</taxon>
        <taxon>Magnoliopsida</taxon>
        <taxon>eudicotyledons</taxon>
        <taxon>Gunneridae</taxon>
        <taxon>Pentapetalae</taxon>
        <taxon>asterids</taxon>
        <taxon>lamiids</taxon>
        <taxon>Solanales</taxon>
        <taxon>Solanaceae</taxon>
        <taxon>Solanoideae</taxon>
        <taxon>Solaneae</taxon>
        <taxon>Solanum</taxon>
    </lineage>
</organism>
<comment type="caution">
    <text evidence="1">The sequence shown here is derived from an EMBL/GenBank/DDBJ whole genome shotgun (WGS) entry which is preliminary data.</text>
</comment>
<evidence type="ECO:0000313" key="1">
    <source>
        <dbReference type="EMBL" id="KAG5595898.1"/>
    </source>
</evidence>
<accession>A0A9J5Y756</accession>
<name>A0A9J5Y756_SOLCO</name>
<dbReference type="Proteomes" id="UP000824120">
    <property type="component" value="Chromosome 7"/>
</dbReference>
<keyword evidence="2" id="KW-1185">Reference proteome</keyword>
<evidence type="ECO:0000313" key="2">
    <source>
        <dbReference type="Proteomes" id="UP000824120"/>
    </source>
</evidence>